<name>A0A815LG02_9BILA</name>
<evidence type="ECO:0000313" key="4">
    <source>
        <dbReference type="Proteomes" id="UP000663889"/>
    </source>
</evidence>
<dbReference type="AlphaFoldDB" id="A0A815LG02"/>
<evidence type="ECO:0000313" key="1">
    <source>
        <dbReference type="EMBL" id="CAF1402818.1"/>
    </source>
</evidence>
<protein>
    <submittedName>
        <fullName evidence="1">Uncharacterized protein</fullName>
    </submittedName>
</protein>
<proteinExistence type="predicted"/>
<evidence type="ECO:0000313" key="2">
    <source>
        <dbReference type="EMBL" id="CAF1581060.1"/>
    </source>
</evidence>
<dbReference type="Proteomes" id="UP000663870">
    <property type="component" value="Unassembled WGS sequence"/>
</dbReference>
<sequence length="127" mass="14082">MASSSSINYDWKILGLGRGVSTAKQAEENLKALGYKNIKIDGSLENNAGGDEKLIALLKENDWDAVSLGGGLTGYDEHFQREVATLHWFNRIVNIIHEHAPKAKFIFVDKPESLVEGIHRVLDNGHK</sequence>
<dbReference type="EMBL" id="CAJNOU010003662">
    <property type="protein sequence ID" value="CAF1402818.1"/>
    <property type="molecule type" value="Genomic_DNA"/>
</dbReference>
<dbReference type="Proteomes" id="UP000663889">
    <property type="component" value="Unassembled WGS sequence"/>
</dbReference>
<keyword evidence="3" id="KW-1185">Reference proteome</keyword>
<comment type="caution">
    <text evidence="1">The sequence shown here is derived from an EMBL/GenBank/DDBJ whole genome shotgun (WGS) entry which is preliminary data.</text>
</comment>
<accession>A0A815LG02</accession>
<dbReference type="EMBL" id="CAJNOL010004103">
    <property type="protein sequence ID" value="CAF1581060.1"/>
    <property type="molecule type" value="Genomic_DNA"/>
</dbReference>
<evidence type="ECO:0000313" key="3">
    <source>
        <dbReference type="Proteomes" id="UP000663870"/>
    </source>
</evidence>
<gene>
    <name evidence="2" type="ORF">JXQ802_LOCUS46226</name>
    <name evidence="1" type="ORF">SEV965_LOCUS31532</name>
</gene>
<reference evidence="1" key="1">
    <citation type="submission" date="2021-02" db="EMBL/GenBank/DDBJ databases">
        <authorList>
            <person name="Nowell W R."/>
        </authorList>
    </citation>
    <scope>NUCLEOTIDE SEQUENCE</scope>
</reference>
<organism evidence="1 4">
    <name type="scientific">Rotaria sordida</name>
    <dbReference type="NCBI Taxonomy" id="392033"/>
    <lineage>
        <taxon>Eukaryota</taxon>
        <taxon>Metazoa</taxon>
        <taxon>Spiralia</taxon>
        <taxon>Gnathifera</taxon>
        <taxon>Rotifera</taxon>
        <taxon>Eurotatoria</taxon>
        <taxon>Bdelloidea</taxon>
        <taxon>Philodinida</taxon>
        <taxon>Philodinidae</taxon>
        <taxon>Rotaria</taxon>
    </lineage>
</organism>